<dbReference type="GO" id="GO:0070221">
    <property type="term" value="P:sulfide oxidation, using sulfide:quinone oxidoreductase"/>
    <property type="evidence" value="ECO:0007669"/>
    <property type="project" value="TreeGrafter"/>
</dbReference>
<dbReference type="InterPro" id="IPR015904">
    <property type="entry name" value="Sulphide_quinone_reductase"/>
</dbReference>
<reference evidence="9 10" key="1">
    <citation type="submission" date="2016-11" db="EMBL/GenBank/DDBJ databases">
        <authorList>
            <person name="Jaros S."/>
            <person name="Januszkiewicz K."/>
            <person name="Wedrychowicz H."/>
        </authorList>
    </citation>
    <scope>NUCLEOTIDE SEQUENCE [LARGE SCALE GENOMIC DNA]</scope>
</reference>
<dbReference type="InterPro" id="IPR005599">
    <property type="entry name" value="GPI_mannosylTrfase"/>
</dbReference>
<evidence type="ECO:0000256" key="6">
    <source>
        <dbReference type="ARBA" id="ARBA00022989"/>
    </source>
</evidence>
<feature type="transmembrane region" description="Helical" evidence="8">
    <location>
        <begin position="46"/>
        <end position="69"/>
    </location>
</feature>
<comment type="subcellular location">
    <subcellularLocation>
        <location evidence="1">Endoplasmic reticulum membrane</location>
        <topology evidence="1">Multi-pass membrane protein</topology>
    </subcellularLocation>
</comment>
<keyword evidence="6 8" id="KW-1133">Transmembrane helix</keyword>
<evidence type="ECO:0000256" key="2">
    <source>
        <dbReference type="ARBA" id="ARBA00022676"/>
    </source>
</evidence>
<evidence type="ECO:0000256" key="5">
    <source>
        <dbReference type="ARBA" id="ARBA00022824"/>
    </source>
</evidence>
<sequence length="1120" mass="123857">MSGRYGVPAAQELRFAKKGSTPGVMRRTAVLNPADRGLLRDHNLRLVLPGWSPSLLVAFRMIILVRFFAAMYTSLTGYEEAFDHWEPLHYLVRGHGFHSRGYSADHPLQSYVLLVLAAIPARIGSLFNYSNKVSLSRLPQMRLFTPTHARCPPPQRVCFFLVRLVLGTVSSYAEALFYRAVTDHVSAHVGRYVLWALIFSSGFYEAATSFVPATAALFFVLLASAFALRPADVTTRRIVMLVTGFVAASFISTPLVAFLAAPFVVEQLLMQGTEQRIPAGQSAATMADRASQLGLALAASASVLLPIVLFDSRAYGQFTIVPLNVLKQTLATTSFSPNFATLSYYLYHSLLQLNVLLPLGLLSLPALALTVRVDPKRFGDLRDRLPGQTHPALSLALRLVPMHIWLVALSMQPRRDPTLLFPALPFFLLNGTTTIYFARCWVEQAYLSVTKSPYKVIFMLVQSTKTVLFGNVTRGFMFVTCLLSFARIRAEYEHFHGPLMIYAHLQNYELPRLAISRFPGAYGKKAPDPTLPRLNFSIALDECETVIPLDRLSEFHLRLCLGAEAKRFPSHFLVPDQLEVKFIEGVEKHVPQPWVPSAGSGLGGRATNISPSRTQVLEGLVEESTCHYVIDVDEADTAKAPRFAYSEWDRVLCMPVLDVAKSSTWATKWKLPLPASWQGQTTYNEYCLLRSKNLQPLKHVFDPFEYFKLALARFTAPRLDASCSSVELDPQSQLQRAFKAEGRTINDGDIAIVDPAHLHHYQPGWTLVGSGLAELDQMVKPLQDVIPSGVKHYSAAVESFSPESNSIKTSDGYTISYDYLVVAPGLKSDFAKIPGLPEGLKDPNSGVSSIYHYDSVQKAWSNIKNFQKGTAIFTQPAGILKTAVEPTFATGAPTMFAVPKYAKALEQLRVERNVGGLFSHNNAKKTATFDVGAGKTVDKRFDLLHVVPPQGPTDFIKNSPLADAGGWVAVNAATTQHVKYPNIFSIGDASSLPNSKTAAAITAQAPVLVDNLRAHLETATPVGELTMMWQKGGVGLQTDISPASFISPLLTGHNELMLAEFKYGGVPKETFSKYPFFESQDKPTATFFWLKKDFFPRIYWSSFLKGTWFGPRGFLRPTAY</sequence>
<accession>A0A2X0P3V5</accession>
<dbReference type="GO" id="GO:0005739">
    <property type="term" value="C:mitochondrion"/>
    <property type="evidence" value="ECO:0007669"/>
    <property type="project" value="TreeGrafter"/>
</dbReference>
<evidence type="ECO:0000256" key="7">
    <source>
        <dbReference type="ARBA" id="ARBA00023136"/>
    </source>
</evidence>
<evidence type="ECO:0000256" key="1">
    <source>
        <dbReference type="ARBA" id="ARBA00004477"/>
    </source>
</evidence>
<dbReference type="AlphaFoldDB" id="A0A2X0P3V5"/>
<keyword evidence="7 8" id="KW-0472">Membrane</keyword>
<protein>
    <submittedName>
        <fullName evidence="9">BQ5605_C003g02290 protein</fullName>
    </submittedName>
</protein>
<dbReference type="Pfam" id="PF03901">
    <property type="entry name" value="Glyco_transf_22"/>
    <property type="match status" value="1"/>
</dbReference>
<dbReference type="GO" id="GO:0070224">
    <property type="term" value="F:sulfide:quinone oxidoreductase activity"/>
    <property type="evidence" value="ECO:0007669"/>
    <property type="project" value="TreeGrafter"/>
</dbReference>
<evidence type="ECO:0000313" key="9">
    <source>
        <dbReference type="EMBL" id="SGY39887.1"/>
    </source>
</evidence>
<dbReference type="PANTHER" id="PTHR10632:SF2">
    <property type="entry name" value="SULFIDE:QUINONE OXIDOREDUCTASE, MITOCHONDRIAL"/>
    <property type="match status" value="1"/>
</dbReference>
<evidence type="ECO:0000256" key="8">
    <source>
        <dbReference type="SAM" id="Phobius"/>
    </source>
</evidence>
<dbReference type="GO" id="GO:0005789">
    <property type="term" value="C:endoplasmic reticulum membrane"/>
    <property type="evidence" value="ECO:0007669"/>
    <property type="project" value="UniProtKB-SubCell"/>
</dbReference>
<keyword evidence="2" id="KW-0328">Glycosyltransferase</keyword>
<dbReference type="Gene3D" id="3.50.50.100">
    <property type="match status" value="1"/>
</dbReference>
<evidence type="ECO:0000256" key="3">
    <source>
        <dbReference type="ARBA" id="ARBA00022679"/>
    </source>
</evidence>
<dbReference type="EMBL" id="FQNC01000042">
    <property type="protein sequence ID" value="SGY39887.1"/>
    <property type="molecule type" value="Genomic_DNA"/>
</dbReference>
<feature type="transmembrane region" description="Helical" evidence="8">
    <location>
        <begin position="353"/>
        <end position="371"/>
    </location>
</feature>
<gene>
    <name evidence="9" type="primary">BQ5605_C003g02290</name>
    <name evidence="9" type="ORF">BQ5605_C003G02290</name>
</gene>
<dbReference type="STRING" id="796604.A0A2X0P3V5"/>
<feature type="transmembrane region" description="Helical" evidence="8">
    <location>
        <begin position="193"/>
        <end position="226"/>
    </location>
</feature>
<keyword evidence="10" id="KW-1185">Reference proteome</keyword>
<keyword evidence="3" id="KW-0808">Transferase</keyword>
<dbReference type="GO" id="GO:0016757">
    <property type="term" value="F:glycosyltransferase activity"/>
    <property type="evidence" value="ECO:0007669"/>
    <property type="project" value="UniProtKB-KW"/>
</dbReference>
<evidence type="ECO:0000313" key="10">
    <source>
        <dbReference type="Proteomes" id="UP000249464"/>
    </source>
</evidence>
<feature type="transmembrane region" description="Helical" evidence="8">
    <location>
        <begin position="423"/>
        <end position="442"/>
    </location>
</feature>
<dbReference type="GO" id="GO:0071949">
    <property type="term" value="F:FAD binding"/>
    <property type="evidence" value="ECO:0007669"/>
    <property type="project" value="TreeGrafter"/>
</dbReference>
<dbReference type="InterPro" id="IPR036188">
    <property type="entry name" value="FAD/NAD-bd_sf"/>
</dbReference>
<name>A0A2X0P3V5_9BASI</name>
<proteinExistence type="predicted"/>
<feature type="transmembrane region" description="Helical" evidence="8">
    <location>
        <begin position="392"/>
        <end position="411"/>
    </location>
</feature>
<feature type="transmembrane region" description="Helical" evidence="8">
    <location>
        <begin position="160"/>
        <end position="181"/>
    </location>
</feature>
<evidence type="ECO:0000256" key="4">
    <source>
        <dbReference type="ARBA" id="ARBA00022692"/>
    </source>
</evidence>
<organism evidence="9 10">
    <name type="scientific">Microbotryum silenes-dioicae</name>
    <dbReference type="NCBI Taxonomy" id="796604"/>
    <lineage>
        <taxon>Eukaryota</taxon>
        <taxon>Fungi</taxon>
        <taxon>Dikarya</taxon>
        <taxon>Basidiomycota</taxon>
        <taxon>Pucciniomycotina</taxon>
        <taxon>Microbotryomycetes</taxon>
        <taxon>Microbotryales</taxon>
        <taxon>Microbotryaceae</taxon>
        <taxon>Microbotryum</taxon>
    </lineage>
</organism>
<feature type="transmembrane region" description="Helical" evidence="8">
    <location>
        <begin position="467"/>
        <end position="486"/>
    </location>
</feature>
<dbReference type="SUPFAM" id="SSF51905">
    <property type="entry name" value="FAD/NAD(P)-binding domain"/>
    <property type="match status" value="1"/>
</dbReference>
<feature type="transmembrane region" description="Helical" evidence="8">
    <location>
        <begin position="238"/>
        <end position="261"/>
    </location>
</feature>
<keyword evidence="4 8" id="KW-0812">Transmembrane</keyword>
<keyword evidence="5" id="KW-0256">Endoplasmic reticulum</keyword>
<dbReference type="Proteomes" id="UP000249464">
    <property type="component" value="Unassembled WGS sequence"/>
</dbReference>
<dbReference type="PANTHER" id="PTHR10632">
    <property type="entry name" value="SULFIDE:QUINONE OXIDOREDUCTASE"/>
    <property type="match status" value="1"/>
</dbReference>